<feature type="region of interest" description="Disordered" evidence="11">
    <location>
        <begin position="747"/>
        <end position="770"/>
    </location>
</feature>
<dbReference type="Pfam" id="PF25133">
    <property type="entry name" value="TYW2_N_2"/>
    <property type="match status" value="1"/>
</dbReference>
<comment type="catalytic activity">
    <reaction evidence="10">
        <text>guanosine(37) in tRNA + S-adenosyl-L-methionine = N(1)-methylguanosine(37) in tRNA + S-adenosyl-L-homocysteine + H(+)</text>
        <dbReference type="Rhea" id="RHEA:36899"/>
        <dbReference type="Rhea" id="RHEA-COMP:10145"/>
        <dbReference type="Rhea" id="RHEA-COMP:10147"/>
        <dbReference type="ChEBI" id="CHEBI:15378"/>
        <dbReference type="ChEBI" id="CHEBI:57856"/>
        <dbReference type="ChEBI" id="CHEBI:59789"/>
        <dbReference type="ChEBI" id="CHEBI:73542"/>
        <dbReference type="ChEBI" id="CHEBI:74269"/>
        <dbReference type="EC" id="2.1.1.228"/>
    </reaction>
</comment>
<dbReference type="Gene3D" id="3.30.300.110">
    <property type="entry name" value="Met-10+ protein-like domains"/>
    <property type="match status" value="1"/>
</dbReference>
<comment type="similarity">
    <text evidence="1">Belongs to the class I-like SAM-binding methyltransferase superfamily. TRM5/TYW2 family.</text>
</comment>
<dbReference type="EMBL" id="CAJPEV010005959">
    <property type="protein sequence ID" value="CAG0903695.1"/>
    <property type="molecule type" value="Genomic_DNA"/>
</dbReference>
<evidence type="ECO:0000256" key="5">
    <source>
        <dbReference type="ARBA" id="ARBA00022691"/>
    </source>
</evidence>
<dbReference type="PANTHER" id="PTHR23245">
    <property type="entry name" value="TRNA METHYLTRANSFERASE"/>
    <property type="match status" value="1"/>
</dbReference>
<dbReference type="InterPro" id="IPR056743">
    <property type="entry name" value="TRM5-TYW2-like_MTfase"/>
</dbReference>
<evidence type="ECO:0000313" key="14">
    <source>
        <dbReference type="Proteomes" id="UP000677054"/>
    </source>
</evidence>
<dbReference type="PANTHER" id="PTHR23245:SF36">
    <property type="entry name" value="TRNA (GUANINE(37)-N1)-METHYLTRANSFERASE"/>
    <property type="match status" value="1"/>
</dbReference>
<evidence type="ECO:0000256" key="11">
    <source>
        <dbReference type="SAM" id="MobiDB-lite"/>
    </source>
</evidence>
<proteinExistence type="inferred from homology"/>
<dbReference type="PROSITE" id="PS51684">
    <property type="entry name" value="SAM_MT_TRM5_TYW2"/>
    <property type="match status" value="1"/>
</dbReference>
<keyword evidence="8" id="KW-0539">Nucleus</keyword>
<evidence type="ECO:0000256" key="6">
    <source>
        <dbReference type="ARBA" id="ARBA00022694"/>
    </source>
</evidence>
<feature type="compositionally biased region" description="Low complexity" evidence="11">
    <location>
        <begin position="750"/>
        <end position="764"/>
    </location>
</feature>
<keyword evidence="7" id="KW-0496">Mitochondrion</keyword>
<accession>A0A7R9AFX1</accession>
<dbReference type="GO" id="GO:0002939">
    <property type="term" value="P:tRNA N1-guanine methylation"/>
    <property type="evidence" value="ECO:0007669"/>
    <property type="project" value="TreeGrafter"/>
</dbReference>
<dbReference type="FunFam" id="3.30.300.110:FF:000001">
    <property type="entry name" value="tRNA (guanine(37)-N1)-methyltransferase"/>
    <property type="match status" value="1"/>
</dbReference>
<evidence type="ECO:0000256" key="8">
    <source>
        <dbReference type="ARBA" id="ARBA00023242"/>
    </source>
</evidence>
<evidence type="ECO:0000256" key="10">
    <source>
        <dbReference type="ARBA" id="ARBA00047783"/>
    </source>
</evidence>
<feature type="compositionally biased region" description="Low complexity" evidence="11">
    <location>
        <begin position="785"/>
        <end position="798"/>
    </location>
</feature>
<keyword evidence="6" id="KW-0819">tRNA processing</keyword>
<protein>
    <recommendedName>
        <fullName evidence="12">SAM-dependent methyltransferase TRM5/TYW2-type domain-containing protein</fullName>
    </recommendedName>
</protein>
<dbReference type="SUPFAM" id="SSF50978">
    <property type="entry name" value="WD40 repeat-like"/>
    <property type="match status" value="1"/>
</dbReference>
<dbReference type="GO" id="GO:0052906">
    <property type="term" value="F:tRNA (guanine(37)-N1)-methyltransferase activity"/>
    <property type="evidence" value="ECO:0007669"/>
    <property type="project" value="UniProtKB-EC"/>
</dbReference>
<evidence type="ECO:0000256" key="4">
    <source>
        <dbReference type="ARBA" id="ARBA00022679"/>
    </source>
</evidence>
<dbReference type="Pfam" id="PF02475">
    <property type="entry name" value="TRM5-TYW2_MTfase"/>
    <property type="match status" value="1"/>
</dbReference>
<dbReference type="CDD" id="cd02440">
    <property type="entry name" value="AdoMet_MTases"/>
    <property type="match status" value="1"/>
</dbReference>
<keyword evidence="3" id="KW-0489">Methyltransferase</keyword>
<dbReference type="AlphaFoldDB" id="A0A7R9AFX1"/>
<dbReference type="InterPro" id="IPR030382">
    <property type="entry name" value="MeTrfase_TRM5/TYW2"/>
</dbReference>
<dbReference type="SUPFAM" id="SSF53335">
    <property type="entry name" value="S-adenosyl-L-methionine-dependent methyltransferases"/>
    <property type="match status" value="1"/>
</dbReference>
<feature type="region of interest" description="Disordered" evidence="11">
    <location>
        <begin position="785"/>
        <end position="828"/>
    </location>
</feature>
<gene>
    <name evidence="13" type="ORF">DSTB1V02_LOCUS13248</name>
</gene>
<dbReference type="Proteomes" id="UP000677054">
    <property type="component" value="Unassembled WGS sequence"/>
</dbReference>
<name>A0A7R9AFX1_9CRUS</name>
<comment type="function">
    <text evidence="9">Involved in mitochondrial tRNA methylation. Specifically methylates the N1 position of guanosine-37 in various tRNAs. Methylation is not dependent on the nature of the nucleoside 5' of the target nucleoside. This is the first step in the biosynthesis of wybutosine (yW), a modified base adjacent to the anticodon of tRNAs and required for accurate decoding.</text>
</comment>
<evidence type="ECO:0000256" key="7">
    <source>
        <dbReference type="ARBA" id="ARBA00023128"/>
    </source>
</evidence>
<dbReference type="GO" id="GO:0070901">
    <property type="term" value="P:mitochondrial tRNA methylation"/>
    <property type="evidence" value="ECO:0007669"/>
    <property type="project" value="TreeGrafter"/>
</dbReference>
<dbReference type="EMBL" id="LR905476">
    <property type="protein sequence ID" value="CAD7253499.1"/>
    <property type="molecule type" value="Genomic_DNA"/>
</dbReference>
<sequence length="1092" mass="122569">MWKPPEDVRGMMKLNRDAFTTQVTAPGINLLEEYIQKVLPLVKPVLLKLYNFKPIDPVVNNGKKRIWLDPEKFKDSADMVLKKLLTCGIDGMAVSYEKLTLTYDNWKLHEILQAVLPDDKEVISSYSLVGHIAHVNLRDHQLPFKDLIGQVVLDKLKNVRTVVNKVTVIENTFRNFAMEVLAGDNETQVCVKENHCSYEFDFAKVYWNPRLSTEHERLVEMLKPEDVLCDVFAGVGPFAIPAAKKGCTVHANDLNPESVKWLKRNVDLNKVQKKVSVYNLDGLNFITDIVKFLLVKFLKEHPGTVVGKFHIVMNLPAMAVDFLDAFKNLLCDDNDLNDSMFSNIVIHVYCFTREADKTAAATLMVEEKLGCQLNTFSKVRFVRNVAPGKDMMLVSFCIPREVLTCKDTDPSPPKKMHEVLKELGLKSDVPKSGKHFHPYKPSSEMGKAFLPIHLRSSVPTTETNPSKSFPDITFPPSPLDILKKRNVTLPPEPLVAKELLNCVNGKEPCPKCGNVKGGKMKMLRIDYYFVTKVCSNTECYWPLPTGKVQLWKSKMALPASLPKRFHLGKLYQYKKGRPYSRGQGNWASLQRLNPVPEWASTSSDSYLTMPSPAMSDYHQPLSISSSHGIAESLPSPATPSGFEPLPSPAPSGIEPFPSPATTGSFEHSMSALTMTTTSPEESDLDQLINEWLTPNDRNRTRVPSGDVSALDDLGYFLGICDDHNASNPVSSSAQLMQVFDTTVFHSAAESPNSNSQSQTTSNSPGSMIMDSEENTQDSLLLTSAQVQDDQSESQQTSENLDETDSNERSGSPAAVAGALESDIPPSNSVILPEDIERIERAEIPPYTYVDSEDVALLEESGHSVISVFEKRVKAYRTMQMVDEAKKYDPEKSQLRSSSIPNMYFPVGWPKSLRTIKGKDSQLVAIACNRDRFLFSLVYNNAIEIWFYKPCVPLVCYQLPQDLQTLYGDFHHVEWRPDSSAIAVTTMHGYLVFFNLFLKNKEELVYMQHDSQQPGLKRQSCELYGRDEVPSISIRLECSVMVPGSVTGLVCLRDELMVATGNAQIHRYLWDGSINRDYSLDLRRIPFCVDKQV</sequence>
<evidence type="ECO:0000256" key="2">
    <source>
        <dbReference type="ARBA" id="ARBA00022490"/>
    </source>
</evidence>
<dbReference type="GO" id="GO:0005759">
    <property type="term" value="C:mitochondrial matrix"/>
    <property type="evidence" value="ECO:0007669"/>
    <property type="project" value="TreeGrafter"/>
</dbReference>
<dbReference type="InterPro" id="IPR036322">
    <property type="entry name" value="WD40_repeat_dom_sf"/>
</dbReference>
<evidence type="ECO:0000256" key="3">
    <source>
        <dbReference type="ARBA" id="ARBA00022603"/>
    </source>
</evidence>
<keyword evidence="4" id="KW-0808">Transferase</keyword>
<evidence type="ECO:0000259" key="12">
    <source>
        <dbReference type="PROSITE" id="PS51684"/>
    </source>
</evidence>
<evidence type="ECO:0000313" key="13">
    <source>
        <dbReference type="EMBL" id="CAD7253499.1"/>
    </source>
</evidence>
<reference evidence="13" key="1">
    <citation type="submission" date="2020-11" db="EMBL/GenBank/DDBJ databases">
        <authorList>
            <person name="Tran Van P."/>
        </authorList>
    </citation>
    <scope>NUCLEOTIDE SEQUENCE</scope>
</reference>
<dbReference type="Gene3D" id="3.40.50.150">
    <property type="entry name" value="Vaccinia Virus protein VP39"/>
    <property type="match status" value="1"/>
</dbReference>
<dbReference type="InterPro" id="IPR025792">
    <property type="entry name" value="tRNA_Gua_MeTrfase_euk"/>
</dbReference>
<dbReference type="OrthoDB" id="408788at2759"/>
<keyword evidence="5" id="KW-0949">S-adenosyl-L-methionine</keyword>
<feature type="non-terminal residue" evidence="13">
    <location>
        <position position="1"/>
    </location>
</feature>
<feature type="region of interest" description="Disordered" evidence="11">
    <location>
        <begin position="628"/>
        <end position="665"/>
    </location>
</feature>
<keyword evidence="14" id="KW-1185">Reference proteome</keyword>
<dbReference type="InterPro" id="IPR029063">
    <property type="entry name" value="SAM-dependent_MTases_sf"/>
</dbReference>
<feature type="domain" description="SAM-dependent methyltransferase TRM5/TYW2-type" evidence="12">
    <location>
        <begin position="126"/>
        <end position="400"/>
    </location>
</feature>
<organism evidence="13">
    <name type="scientific">Darwinula stevensoni</name>
    <dbReference type="NCBI Taxonomy" id="69355"/>
    <lineage>
        <taxon>Eukaryota</taxon>
        <taxon>Metazoa</taxon>
        <taxon>Ecdysozoa</taxon>
        <taxon>Arthropoda</taxon>
        <taxon>Crustacea</taxon>
        <taxon>Oligostraca</taxon>
        <taxon>Ostracoda</taxon>
        <taxon>Podocopa</taxon>
        <taxon>Podocopida</taxon>
        <taxon>Darwinulocopina</taxon>
        <taxon>Darwinuloidea</taxon>
        <taxon>Darwinulidae</taxon>
        <taxon>Darwinula</taxon>
    </lineage>
</organism>
<dbReference type="InterPro" id="IPR056744">
    <property type="entry name" value="TRM5/TYW2-like_N"/>
</dbReference>
<evidence type="ECO:0000256" key="1">
    <source>
        <dbReference type="ARBA" id="ARBA00009775"/>
    </source>
</evidence>
<dbReference type="HAMAP" id="MF_03152">
    <property type="entry name" value="TRM5"/>
    <property type="match status" value="1"/>
</dbReference>
<evidence type="ECO:0000256" key="9">
    <source>
        <dbReference type="ARBA" id="ARBA00045951"/>
    </source>
</evidence>
<keyword evidence="2" id="KW-0963">Cytoplasm</keyword>